<comment type="similarity">
    <text evidence="1">Belongs to the ParD antitoxin family.</text>
</comment>
<organism evidence="3 4">
    <name type="scientific">Paludisphaera borealis</name>
    <dbReference type="NCBI Taxonomy" id="1387353"/>
    <lineage>
        <taxon>Bacteria</taxon>
        <taxon>Pseudomonadati</taxon>
        <taxon>Planctomycetota</taxon>
        <taxon>Planctomycetia</taxon>
        <taxon>Isosphaerales</taxon>
        <taxon>Isosphaeraceae</taxon>
        <taxon>Paludisphaera</taxon>
    </lineage>
</organism>
<dbReference type="STRING" id="1387353.BSF38_00120"/>
<dbReference type="Pfam" id="PF03693">
    <property type="entry name" value="ParD_antitoxin"/>
    <property type="match status" value="1"/>
</dbReference>
<dbReference type="GO" id="GO:0006355">
    <property type="term" value="P:regulation of DNA-templated transcription"/>
    <property type="evidence" value="ECO:0007669"/>
    <property type="project" value="InterPro"/>
</dbReference>
<proteinExistence type="inferred from homology"/>
<evidence type="ECO:0000313" key="4">
    <source>
        <dbReference type="Proteomes" id="UP000186309"/>
    </source>
</evidence>
<dbReference type="Gene3D" id="6.10.10.120">
    <property type="entry name" value="Antitoxin ParD1-like"/>
    <property type="match status" value="1"/>
</dbReference>
<dbReference type="OrthoDB" id="9811310at2"/>
<accession>A0A1U7CIG3</accession>
<dbReference type="InterPro" id="IPR038296">
    <property type="entry name" value="ParD_sf"/>
</dbReference>
<evidence type="ECO:0000256" key="1">
    <source>
        <dbReference type="ARBA" id="ARBA00008580"/>
    </source>
</evidence>
<dbReference type="EMBL" id="CP019082">
    <property type="protein sequence ID" value="APW58719.1"/>
    <property type="molecule type" value="Genomic_DNA"/>
</dbReference>
<reference evidence="4" key="1">
    <citation type="submission" date="2016-12" db="EMBL/GenBank/DDBJ databases">
        <title>Comparative genomics of four Isosphaeraceae planctomycetes: a common pool of plasmids and glycoside hydrolase genes.</title>
        <authorList>
            <person name="Ivanova A."/>
        </authorList>
    </citation>
    <scope>NUCLEOTIDE SEQUENCE [LARGE SCALE GENOMIC DNA]</scope>
    <source>
        <strain evidence="4">PX4</strain>
    </source>
</reference>
<name>A0A1U7CIG3_9BACT</name>
<dbReference type="InterPro" id="IPR010985">
    <property type="entry name" value="Ribbon_hlx_hlx"/>
</dbReference>
<dbReference type="InterPro" id="IPR022789">
    <property type="entry name" value="ParD"/>
</dbReference>
<sequence length="100" mass="10959">MPTRNVNLTDHYDHLVANLVASGRYKNASEVMRAGLRLLEQESREDEEKLNVLRSLASEAFSSLDRGEGTRLEGDQQLADFIGGLGRRAADRCARGAGGQ</sequence>
<keyword evidence="4" id="KW-1185">Reference proteome</keyword>
<dbReference type="Proteomes" id="UP000186309">
    <property type="component" value="Chromosome"/>
</dbReference>
<dbReference type="PANTHER" id="PTHR36582:SF2">
    <property type="entry name" value="ANTITOXIN PARD"/>
    <property type="match status" value="1"/>
</dbReference>
<evidence type="ECO:0000313" key="3">
    <source>
        <dbReference type="EMBL" id="APW58719.1"/>
    </source>
</evidence>
<dbReference type="NCBIfam" id="TIGR02606">
    <property type="entry name" value="antidote_CC2985"/>
    <property type="match status" value="1"/>
</dbReference>
<keyword evidence="2" id="KW-1277">Toxin-antitoxin system</keyword>
<evidence type="ECO:0000256" key="2">
    <source>
        <dbReference type="ARBA" id="ARBA00022649"/>
    </source>
</evidence>
<protein>
    <submittedName>
        <fullName evidence="3">Antitoxin ParD1</fullName>
    </submittedName>
</protein>
<dbReference type="AlphaFoldDB" id="A0A1U7CIG3"/>
<gene>
    <name evidence="3" type="primary">parD1</name>
    <name evidence="3" type="ORF">BSF38_00120</name>
</gene>
<dbReference type="SUPFAM" id="SSF47598">
    <property type="entry name" value="Ribbon-helix-helix"/>
    <property type="match status" value="1"/>
</dbReference>
<dbReference type="KEGG" id="pbor:BSF38_00120"/>
<dbReference type="PANTHER" id="PTHR36582">
    <property type="entry name" value="ANTITOXIN PARD"/>
    <property type="match status" value="1"/>
</dbReference>